<gene>
    <name evidence="1" type="ORF">TVAG_257840</name>
</gene>
<keyword evidence="2" id="KW-1185">Reference proteome</keyword>
<reference evidence="1" key="1">
    <citation type="submission" date="2006-10" db="EMBL/GenBank/DDBJ databases">
        <authorList>
            <person name="Amadeo P."/>
            <person name="Zhao Q."/>
            <person name="Wortman J."/>
            <person name="Fraser-Liggett C."/>
            <person name="Carlton J."/>
        </authorList>
    </citation>
    <scope>NUCLEOTIDE SEQUENCE</scope>
    <source>
        <strain evidence="1">G3</strain>
    </source>
</reference>
<accession>A2F4G5</accession>
<organism evidence="1 2">
    <name type="scientific">Trichomonas vaginalis (strain ATCC PRA-98 / G3)</name>
    <dbReference type="NCBI Taxonomy" id="412133"/>
    <lineage>
        <taxon>Eukaryota</taxon>
        <taxon>Metamonada</taxon>
        <taxon>Parabasalia</taxon>
        <taxon>Trichomonadida</taxon>
        <taxon>Trichomonadidae</taxon>
        <taxon>Trichomonas</taxon>
    </lineage>
</organism>
<evidence type="ECO:0000313" key="2">
    <source>
        <dbReference type="Proteomes" id="UP000001542"/>
    </source>
</evidence>
<dbReference type="AlphaFoldDB" id="A2F4G5"/>
<proteinExistence type="predicted"/>
<dbReference type="EMBL" id="DS113609">
    <property type="protein sequence ID" value="EAY00230.1"/>
    <property type="molecule type" value="Genomic_DNA"/>
</dbReference>
<sequence length="73" mass="7531">MKKQATPMMATTTITPMAMPAIAPPPIPPISLCSSLVISSSEFPGLVDSFEDEGSVFPGLVDSLEDEGSAFSG</sequence>
<dbReference type="InParanoid" id="A2F4G5"/>
<reference evidence="1" key="2">
    <citation type="journal article" date="2007" name="Science">
        <title>Draft genome sequence of the sexually transmitted pathogen Trichomonas vaginalis.</title>
        <authorList>
            <person name="Carlton J.M."/>
            <person name="Hirt R.P."/>
            <person name="Silva J.C."/>
            <person name="Delcher A.L."/>
            <person name="Schatz M."/>
            <person name="Zhao Q."/>
            <person name="Wortman J.R."/>
            <person name="Bidwell S.L."/>
            <person name="Alsmark U.C.M."/>
            <person name="Besteiro S."/>
            <person name="Sicheritz-Ponten T."/>
            <person name="Noel C.J."/>
            <person name="Dacks J.B."/>
            <person name="Foster P.G."/>
            <person name="Simillion C."/>
            <person name="Van de Peer Y."/>
            <person name="Miranda-Saavedra D."/>
            <person name="Barton G.J."/>
            <person name="Westrop G.D."/>
            <person name="Mueller S."/>
            <person name="Dessi D."/>
            <person name="Fiori P.L."/>
            <person name="Ren Q."/>
            <person name="Paulsen I."/>
            <person name="Zhang H."/>
            <person name="Bastida-Corcuera F.D."/>
            <person name="Simoes-Barbosa A."/>
            <person name="Brown M.T."/>
            <person name="Hayes R.D."/>
            <person name="Mukherjee M."/>
            <person name="Okumura C.Y."/>
            <person name="Schneider R."/>
            <person name="Smith A.J."/>
            <person name="Vanacova S."/>
            <person name="Villalvazo M."/>
            <person name="Haas B.J."/>
            <person name="Pertea M."/>
            <person name="Feldblyum T.V."/>
            <person name="Utterback T.R."/>
            <person name="Shu C.L."/>
            <person name="Osoegawa K."/>
            <person name="de Jong P.J."/>
            <person name="Hrdy I."/>
            <person name="Horvathova L."/>
            <person name="Zubacova Z."/>
            <person name="Dolezal P."/>
            <person name="Malik S.B."/>
            <person name="Logsdon J.M. Jr."/>
            <person name="Henze K."/>
            <person name="Gupta A."/>
            <person name="Wang C.C."/>
            <person name="Dunne R.L."/>
            <person name="Upcroft J.A."/>
            <person name="Upcroft P."/>
            <person name="White O."/>
            <person name="Salzberg S.L."/>
            <person name="Tang P."/>
            <person name="Chiu C.-H."/>
            <person name="Lee Y.-S."/>
            <person name="Embley T.M."/>
            <person name="Coombs G.H."/>
            <person name="Mottram J.C."/>
            <person name="Tachezy J."/>
            <person name="Fraser-Liggett C.M."/>
            <person name="Johnson P.J."/>
        </authorList>
    </citation>
    <scope>NUCLEOTIDE SEQUENCE [LARGE SCALE GENOMIC DNA]</scope>
    <source>
        <strain evidence="1">G3</strain>
    </source>
</reference>
<protein>
    <submittedName>
        <fullName evidence="1">Uncharacterized protein</fullName>
    </submittedName>
</protein>
<evidence type="ECO:0000313" key="1">
    <source>
        <dbReference type="EMBL" id="EAY00230.1"/>
    </source>
</evidence>
<dbReference type="Proteomes" id="UP000001542">
    <property type="component" value="Unassembled WGS sequence"/>
</dbReference>
<name>A2F4G5_TRIV3</name>